<sequence>MRTEHHSCTIEEETSKTEIIQASNANLIISVIETTQRGKELNDAHQRLLTSLGEIADSKAHHSTSKLLLSLAWRWNKFDFAQNEIQFPDPMSACDEITSLTHVTNVTIADTLFEILGNDQADFVELLLPTELNVNYEDLEKLYSDVLGGNAVSDTIKMFIKKQLHWIQPNEDTYQSRTPSEFPLLSRVGNLLNAQFNNMSNPYSDQKRPIGFVDLFLFAILFNRQQLGELMWKHCQDKLGIMNKKQLVCSQNVTRKTIRRPTIY</sequence>
<keyword evidence="2" id="KW-1185">Reference proteome</keyword>
<dbReference type="InterPro" id="IPR050927">
    <property type="entry name" value="TRPM"/>
</dbReference>
<protein>
    <submittedName>
        <fullName evidence="1">Uncharacterized protein</fullName>
    </submittedName>
</protein>
<gene>
    <name evidence="1" type="ORF">DPMN_029691</name>
</gene>
<name>A0A9D4RFN6_DREPO</name>
<dbReference type="GO" id="GO:0005261">
    <property type="term" value="F:monoatomic cation channel activity"/>
    <property type="evidence" value="ECO:0007669"/>
    <property type="project" value="TreeGrafter"/>
</dbReference>
<dbReference type="PANTHER" id="PTHR13800">
    <property type="entry name" value="TRANSIENT RECEPTOR POTENTIAL CATION CHANNEL, SUBFAMILY M, MEMBER 6"/>
    <property type="match status" value="1"/>
</dbReference>
<evidence type="ECO:0000313" key="2">
    <source>
        <dbReference type="Proteomes" id="UP000828390"/>
    </source>
</evidence>
<dbReference type="EMBL" id="JAIWYP010000002">
    <property type="protein sequence ID" value="KAH3866594.1"/>
    <property type="molecule type" value="Genomic_DNA"/>
</dbReference>
<dbReference type="Proteomes" id="UP000828390">
    <property type="component" value="Unassembled WGS sequence"/>
</dbReference>
<comment type="caution">
    <text evidence="1">The sequence shown here is derived from an EMBL/GenBank/DDBJ whole genome shotgun (WGS) entry which is preliminary data.</text>
</comment>
<dbReference type="AlphaFoldDB" id="A0A9D4RFN6"/>
<accession>A0A9D4RFN6</accession>
<dbReference type="PANTHER" id="PTHR13800:SF1">
    <property type="entry name" value="TRANSIENT RECEPTOR POTENTIAL CATION CHANNEL TRPM"/>
    <property type="match status" value="1"/>
</dbReference>
<proteinExistence type="predicted"/>
<evidence type="ECO:0000313" key="1">
    <source>
        <dbReference type="EMBL" id="KAH3866594.1"/>
    </source>
</evidence>
<organism evidence="1 2">
    <name type="scientific">Dreissena polymorpha</name>
    <name type="common">Zebra mussel</name>
    <name type="synonym">Mytilus polymorpha</name>
    <dbReference type="NCBI Taxonomy" id="45954"/>
    <lineage>
        <taxon>Eukaryota</taxon>
        <taxon>Metazoa</taxon>
        <taxon>Spiralia</taxon>
        <taxon>Lophotrochozoa</taxon>
        <taxon>Mollusca</taxon>
        <taxon>Bivalvia</taxon>
        <taxon>Autobranchia</taxon>
        <taxon>Heteroconchia</taxon>
        <taxon>Euheterodonta</taxon>
        <taxon>Imparidentia</taxon>
        <taxon>Neoheterodontei</taxon>
        <taxon>Myida</taxon>
        <taxon>Dreissenoidea</taxon>
        <taxon>Dreissenidae</taxon>
        <taxon>Dreissena</taxon>
    </lineage>
</organism>
<dbReference type="GO" id="GO:0005886">
    <property type="term" value="C:plasma membrane"/>
    <property type="evidence" value="ECO:0007669"/>
    <property type="project" value="TreeGrafter"/>
</dbReference>
<dbReference type="GO" id="GO:0030001">
    <property type="term" value="P:metal ion transport"/>
    <property type="evidence" value="ECO:0007669"/>
    <property type="project" value="TreeGrafter"/>
</dbReference>
<reference evidence="1" key="1">
    <citation type="journal article" date="2019" name="bioRxiv">
        <title>The Genome of the Zebra Mussel, Dreissena polymorpha: A Resource for Invasive Species Research.</title>
        <authorList>
            <person name="McCartney M.A."/>
            <person name="Auch B."/>
            <person name="Kono T."/>
            <person name="Mallez S."/>
            <person name="Zhang Y."/>
            <person name="Obille A."/>
            <person name="Becker A."/>
            <person name="Abrahante J.E."/>
            <person name="Garbe J."/>
            <person name="Badalamenti J.P."/>
            <person name="Herman A."/>
            <person name="Mangelson H."/>
            <person name="Liachko I."/>
            <person name="Sullivan S."/>
            <person name="Sone E.D."/>
            <person name="Koren S."/>
            <person name="Silverstein K.A.T."/>
            <person name="Beckman K.B."/>
            <person name="Gohl D.M."/>
        </authorList>
    </citation>
    <scope>NUCLEOTIDE SEQUENCE</scope>
    <source>
        <strain evidence="1">Duluth1</strain>
        <tissue evidence="1">Whole animal</tissue>
    </source>
</reference>
<reference evidence="1" key="2">
    <citation type="submission" date="2020-11" db="EMBL/GenBank/DDBJ databases">
        <authorList>
            <person name="McCartney M.A."/>
            <person name="Auch B."/>
            <person name="Kono T."/>
            <person name="Mallez S."/>
            <person name="Becker A."/>
            <person name="Gohl D.M."/>
            <person name="Silverstein K.A.T."/>
            <person name="Koren S."/>
            <person name="Bechman K.B."/>
            <person name="Herman A."/>
            <person name="Abrahante J.E."/>
            <person name="Garbe J."/>
        </authorList>
    </citation>
    <scope>NUCLEOTIDE SEQUENCE</scope>
    <source>
        <strain evidence="1">Duluth1</strain>
        <tissue evidence="1">Whole animal</tissue>
    </source>
</reference>